<gene>
    <name evidence="2" type="ORF">ACFOFO_23885</name>
</gene>
<keyword evidence="3" id="KW-1185">Reference proteome</keyword>
<comment type="caution">
    <text evidence="2">The sequence shown here is derived from an EMBL/GenBank/DDBJ whole genome shotgun (WGS) entry which is preliminary data.</text>
</comment>
<name>A0ABV7FBG5_9BURK</name>
<evidence type="ECO:0000313" key="2">
    <source>
        <dbReference type="EMBL" id="MFC3110955.1"/>
    </source>
</evidence>
<organism evidence="2 3">
    <name type="scientific">Undibacterium arcticum</name>
    <dbReference type="NCBI Taxonomy" id="1762892"/>
    <lineage>
        <taxon>Bacteria</taxon>
        <taxon>Pseudomonadati</taxon>
        <taxon>Pseudomonadota</taxon>
        <taxon>Betaproteobacteria</taxon>
        <taxon>Burkholderiales</taxon>
        <taxon>Oxalobacteraceae</taxon>
        <taxon>Undibacterium</taxon>
    </lineage>
</organism>
<dbReference type="RefSeq" id="WP_390333173.1">
    <property type="nucleotide sequence ID" value="NZ_JBHRTP010000092.1"/>
</dbReference>
<proteinExistence type="predicted"/>
<evidence type="ECO:0000313" key="3">
    <source>
        <dbReference type="Proteomes" id="UP001595530"/>
    </source>
</evidence>
<accession>A0ABV7FBG5</accession>
<protein>
    <submittedName>
        <fullName evidence="2">Uncharacterized protein</fullName>
    </submittedName>
</protein>
<evidence type="ECO:0000256" key="1">
    <source>
        <dbReference type="SAM" id="MobiDB-lite"/>
    </source>
</evidence>
<feature type="region of interest" description="Disordered" evidence="1">
    <location>
        <begin position="1"/>
        <end position="22"/>
    </location>
</feature>
<sequence>MGNSVDEHPIEAQIADERKERQRQEAACIEAIKEVHAAGPTIKIGTPAQWARRTRGRVWLVASPPILKYSSGGVFKGWYGPDQKRGMPSRRSPVERFVEAAYKERETSLRRFIDPHDRAGILGRKSGRARITDSTASQIPELISQFAAEGTPKHQCTKKAARFLDCSVAYVHRVLREKKTIAIQQEVKNGDINNKEMSPEQD</sequence>
<dbReference type="EMBL" id="JBHRTP010000092">
    <property type="protein sequence ID" value="MFC3110955.1"/>
    <property type="molecule type" value="Genomic_DNA"/>
</dbReference>
<dbReference type="Proteomes" id="UP001595530">
    <property type="component" value="Unassembled WGS sequence"/>
</dbReference>
<reference evidence="3" key="1">
    <citation type="journal article" date="2019" name="Int. J. Syst. Evol. Microbiol.">
        <title>The Global Catalogue of Microorganisms (GCM) 10K type strain sequencing project: providing services to taxonomists for standard genome sequencing and annotation.</title>
        <authorList>
            <consortium name="The Broad Institute Genomics Platform"/>
            <consortium name="The Broad Institute Genome Sequencing Center for Infectious Disease"/>
            <person name="Wu L."/>
            <person name="Ma J."/>
        </authorList>
    </citation>
    <scope>NUCLEOTIDE SEQUENCE [LARGE SCALE GENOMIC DNA]</scope>
    <source>
        <strain evidence="3">KCTC 42986</strain>
    </source>
</reference>